<sequence>MGYCFKRIVLPEHFVIRPLERMAKAQGLTQAHFRLSLYPSLAPTVKTSLGAF</sequence>
<dbReference type="EMBL" id="GBXM01018439">
    <property type="protein sequence ID" value="JAH90138.1"/>
    <property type="molecule type" value="Transcribed_RNA"/>
</dbReference>
<proteinExistence type="predicted"/>
<accession>A0A0E9WKX7</accession>
<evidence type="ECO:0000313" key="1">
    <source>
        <dbReference type="EMBL" id="JAH90138.1"/>
    </source>
</evidence>
<reference evidence="1" key="2">
    <citation type="journal article" date="2015" name="Fish Shellfish Immunol.">
        <title>Early steps in the European eel (Anguilla anguilla)-Vibrio vulnificus interaction in the gills: Role of the RtxA13 toxin.</title>
        <authorList>
            <person name="Callol A."/>
            <person name="Pajuelo D."/>
            <person name="Ebbesson L."/>
            <person name="Teles M."/>
            <person name="MacKenzie S."/>
            <person name="Amaro C."/>
        </authorList>
    </citation>
    <scope>NUCLEOTIDE SEQUENCE</scope>
</reference>
<name>A0A0E9WKX7_ANGAN</name>
<protein>
    <submittedName>
        <fullName evidence="1">Uncharacterized protein</fullName>
    </submittedName>
</protein>
<reference evidence="1" key="1">
    <citation type="submission" date="2014-11" db="EMBL/GenBank/DDBJ databases">
        <authorList>
            <person name="Amaro Gonzalez C."/>
        </authorList>
    </citation>
    <scope>NUCLEOTIDE SEQUENCE</scope>
</reference>
<dbReference type="AlphaFoldDB" id="A0A0E9WKX7"/>
<organism evidence="1">
    <name type="scientific">Anguilla anguilla</name>
    <name type="common">European freshwater eel</name>
    <name type="synonym">Muraena anguilla</name>
    <dbReference type="NCBI Taxonomy" id="7936"/>
    <lineage>
        <taxon>Eukaryota</taxon>
        <taxon>Metazoa</taxon>
        <taxon>Chordata</taxon>
        <taxon>Craniata</taxon>
        <taxon>Vertebrata</taxon>
        <taxon>Euteleostomi</taxon>
        <taxon>Actinopterygii</taxon>
        <taxon>Neopterygii</taxon>
        <taxon>Teleostei</taxon>
        <taxon>Anguilliformes</taxon>
        <taxon>Anguillidae</taxon>
        <taxon>Anguilla</taxon>
    </lineage>
</organism>